<dbReference type="EMBL" id="CAJPWZ010000110">
    <property type="protein sequence ID" value="CAG2185948.1"/>
    <property type="molecule type" value="Genomic_DNA"/>
</dbReference>
<keyword evidence="2" id="KW-0472">Membrane</keyword>
<dbReference type="AlphaFoldDB" id="A0A8S3PQS3"/>
<organism evidence="3 4">
    <name type="scientific">Mytilus edulis</name>
    <name type="common">Blue mussel</name>
    <dbReference type="NCBI Taxonomy" id="6550"/>
    <lineage>
        <taxon>Eukaryota</taxon>
        <taxon>Metazoa</taxon>
        <taxon>Spiralia</taxon>
        <taxon>Lophotrochozoa</taxon>
        <taxon>Mollusca</taxon>
        <taxon>Bivalvia</taxon>
        <taxon>Autobranchia</taxon>
        <taxon>Pteriomorphia</taxon>
        <taxon>Mytilida</taxon>
        <taxon>Mytiloidea</taxon>
        <taxon>Mytilidae</taxon>
        <taxon>Mytilinae</taxon>
        <taxon>Mytilus</taxon>
    </lineage>
</organism>
<feature type="region of interest" description="Disordered" evidence="1">
    <location>
        <begin position="104"/>
        <end position="133"/>
    </location>
</feature>
<dbReference type="Proteomes" id="UP000683360">
    <property type="component" value="Unassembled WGS sequence"/>
</dbReference>
<sequence length="195" mass="21987">MVICSPFGVNYGINKYEKNGNIVGKRWDLLKNPDFYISGLSFAIAFAVYVFFVVLSLFILYGMVGWKILNHIRVKKPTLSFSSADKMEQLVNEDTCNTIMGETPSDNQMISDVKDGKRKHKDSSRITVEDKNHKEKEMMVPSDFTKSMLSIKEKHCVLECKGYEASADTVCPPLNPIRHSSADSVLSTHSPSQLR</sequence>
<evidence type="ECO:0000256" key="2">
    <source>
        <dbReference type="SAM" id="Phobius"/>
    </source>
</evidence>
<evidence type="ECO:0000256" key="1">
    <source>
        <dbReference type="SAM" id="MobiDB-lite"/>
    </source>
</evidence>
<feature type="transmembrane region" description="Helical" evidence="2">
    <location>
        <begin position="35"/>
        <end position="66"/>
    </location>
</feature>
<keyword evidence="4" id="KW-1185">Reference proteome</keyword>
<accession>A0A8S3PQS3</accession>
<name>A0A8S3PQS3_MYTED</name>
<keyword evidence="2" id="KW-1133">Transmembrane helix</keyword>
<evidence type="ECO:0000313" key="4">
    <source>
        <dbReference type="Proteomes" id="UP000683360"/>
    </source>
</evidence>
<protein>
    <submittedName>
        <fullName evidence="3">Uncharacterized protein</fullName>
    </submittedName>
</protein>
<gene>
    <name evidence="3" type="ORF">MEDL_1527</name>
</gene>
<feature type="compositionally biased region" description="Basic and acidic residues" evidence="1">
    <location>
        <begin position="123"/>
        <end position="133"/>
    </location>
</feature>
<keyword evidence="2" id="KW-0812">Transmembrane</keyword>
<evidence type="ECO:0000313" key="3">
    <source>
        <dbReference type="EMBL" id="CAG2185948.1"/>
    </source>
</evidence>
<reference evidence="3" key="1">
    <citation type="submission" date="2021-03" db="EMBL/GenBank/DDBJ databases">
        <authorList>
            <person name="Bekaert M."/>
        </authorList>
    </citation>
    <scope>NUCLEOTIDE SEQUENCE</scope>
</reference>
<comment type="caution">
    <text evidence="3">The sequence shown here is derived from an EMBL/GenBank/DDBJ whole genome shotgun (WGS) entry which is preliminary data.</text>
</comment>
<proteinExistence type="predicted"/>